<dbReference type="EMBL" id="GBXI01009187">
    <property type="protein sequence ID" value="JAD05105.1"/>
    <property type="molecule type" value="Transcribed_RNA"/>
</dbReference>
<proteinExistence type="predicted"/>
<reference evidence="1" key="2">
    <citation type="journal article" date="2015" name="Gigascience">
        <title>Reconstructing a comprehensive transcriptome assembly of a white-pupal translocated strain of the pest fruit fly Bactrocera cucurbitae.</title>
        <authorList>
            <person name="Sim S.B."/>
            <person name="Calla B."/>
            <person name="Hall B."/>
            <person name="DeRego T."/>
            <person name="Geib S.M."/>
        </authorList>
    </citation>
    <scope>NUCLEOTIDE SEQUENCE</scope>
</reference>
<evidence type="ECO:0000313" key="1">
    <source>
        <dbReference type="EMBL" id="JAD05105.1"/>
    </source>
</evidence>
<dbReference type="AlphaFoldDB" id="A0A0A1X2Y2"/>
<gene>
    <name evidence="1" type="primary">Top3a</name>
    <name evidence="1" type="ORF">g.50522</name>
</gene>
<dbReference type="GO" id="GO:0016853">
    <property type="term" value="F:isomerase activity"/>
    <property type="evidence" value="ECO:0007669"/>
    <property type="project" value="UniProtKB-KW"/>
</dbReference>
<protein>
    <submittedName>
        <fullName evidence="1">DNA topoisomerase 3-alpha</fullName>
    </submittedName>
</protein>
<sequence>MDNCELAANFQEKVKQDNAPPRVTAEADLEEKHTRLREFAEKLRAEYYESYRQITRELRPSHLEGFAEVLMERKKHVVQNQDELICEMREQLMHCLKNSLDRFWEEYSVTDRIAELEMLKEQYKQFEGSSWNVQHMKPLQRTLPLRMRFKEARLHYLEKQLKYQNEQLKSLMAVNCRDRSRIHNMEHQRKSMLVTLVRFTKDIKTIKSLAKQTTDDLIFYIDNDLVLK</sequence>
<reference evidence="1" key="1">
    <citation type="submission" date="2014-11" db="EMBL/GenBank/DDBJ databases">
        <authorList>
            <person name="Geib S."/>
        </authorList>
    </citation>
    <scope>NUCLEOTIDE SEQUENCE</scope>
</reference>
<organism evidence="1">
    <name type="scientific">Zeugodacus cucurbitae</name>
    <name type="common">Melon fruit fly</name>
    <name type="synonym">Bactrocera cucurbitae</name>
    <dbReference type="NCBI Taxonomy" id="28588"/>
    <lineage>
        <taxon>Eukaryota</taxon>
        <taxon>Metazoa</taxon>
        <taxon>Ecdysozoa</taxon>
        <taxon>Arthropoda</taxon>
        <taxon>Hexapoda</taxon>
        <taxon>Insecta</taxon>
        <taxon>Pterygota</taxon>
        <taxon>Neoptera</taxon>
        <taxon>Endopterygota</taxon>
        <taxon>Diptera</taxon>
        <taxon>Brachycera</taxon>
        <taxon>Muscomorpha</taxon>
        <taxon>Tephritoidea</taxon>
        <taxon>Tephritidae</taxon>
        <taxon>Zeugodacus</taxon>
        <taxon>Zeugodacus</taxon>
    </lineage>
</organism>
<accession>A0A0A1X2Y2</accession>
<name>A0A0A1X2Y2_ZEUCU</name>
<keyword evidence="1" id="KW-0413">Isomerase</keyword>